<dbReference type="EMBL" id="CM026426">
    <property type="protein sequence ID" value="KAG0575149.1"/>
    <property type="molecule type" value="Genomic_DNA"/>
</dbReference>
<accession>A0A8T0HWQ4</accession>
<organism evidence="1 2">
    <name type="scientific">Ceratodon purpureus</name>
    <name type="common">Fire moss</name>
    <name type="synonym">Dicranum purpureum</name>
    <dbReference type="NCBI Taxonomy" id="3225"/>
    <lineage>
        <taxon>Eukaryota</taxon>
        <taxon>Viridiplantae</taxon>
        <taxon>Streptophyta</taxon>
        <taxon>Embryophyta</taxon>
        <taxon>Bryophyta</taxon>
        <taxon>Bryophytina</taxon>
        <taxon>Bryopsida</taxon>
        <taxon>Dicranidae</taxon>
        <taxon>Pseudoditrichales</taxon>
        <taxon>Ditrichaceae</taxon>
        <taxon>Ceratodon</taxon>
    </lineage>
</organism>
<evidence type="ECO:0000313" key="2">
    <source>
        <dbReference type="Proteomes" id="UP000822688"/>
    </source>
</evidence>
<name>A0A8T0HWQ4_CERPU</name>
<gene>
    <name evidence="1" type="ORF">KC19_VG322000</name>
</gene>
<dbReference type="Proteomes" id="UP000822688">
    <property type="component" value="Chromosome V"/>
</dbReference>
<protein>
    <submittedName>
        <fullName evidence="1">Uncharacterized protein</fullName>
    </submittedName>
</protein>
<comment type="caution">
    <text evidence="1">The sequence shown here is derived from an EMBL/GenBank/DDBJ whole genome shotgun (WGS) entry which is preliminary data.</text>
</comment>
<dbReference type="AlphaFoldDB" id="A0A8T0HWQ4"/>
<reference evidence="1" key="1">
    <citation type="submission" date="2020-06" db="EMBL/GenBank/DDBJ databases">
        <title>WGS assembly of Ceratodon purpureus strain R40.</title>
        <authorList>
            <person name="Carey S.B."/>
            <person name="Jenkins J."/>
            <person name="Shu S."/>
            <person name="Lovell J.T."/>
            <person name="Sreedasyam A."/>
            <person name="Maumus F."/>
            <person name="Tiley G.P."/>
            <person name="Fernandez-Pozo N."/>
            <person name="Barry K."/>
            <person name="Chen C."/>
            <person name="Wang M."/>
            <person name="Lipzen A."/>
            <person name="Daum C."/>
            <person name="Saski C.A."/>
            <person name="Payton A.C."/>
            <person name="Mcbreen J.C."/>
            <person name="Conrad R.E."/>
            <person name="Kollar L.M."/>
            <person name="Olsson S."/>
            <person name="Huttunen S."/>
            <person name="Landis J.B."/>
            <person name="Wickett N.J."/>
            <person name="Johnson M.G."/>
            <person name="Rensing S.A."/>
            <person name="Grimwood J."/>
            <person name="Schmutz J."/>
            <person name="Mcdaniel S.F."/>
        </authorList>
    </citation>
    <scope>NUCLEOTIDE SEQUENCE</scope>
    <source>
        <strain evidence="1">R40</strain>
    </source>
</reference>
<evidence type="ECO:0000313" key="1">
    <source>
        <dbReference type="EMBL" id="KAG0575149.1"/>
    </source>
</evidence>
<sequence length="59" mass="6394">MVKSSPPLLASGCPSTSIDSSVFGGQYVTLRDMQFLPVIRALQDVPASRISLESKTYTF</sequence>
<keyword evidence="2" id="KW-1185">Reference proteome</keyword>
<proteinExistence type="predicted"/>